<keyword evidence="3" id="KW-0813">Transport</keyword>
<gene>
    <name evidence="9" type="ORF">GCWU000342_00672</name>
</gene>
<evidence type="ECO:0000256" key="1">
    <source>
        <dbReference type="ARBA" id="ARBA00004651"/>
    </source>
</evidence>
<dbReference type="PANTHER" id="PTHR30269:SF0">
    <property type="entry name" value="MEMBRANE TRANSPORTER PROTEIN YFCA-RELATED"/>
    <property type="match status" value="1"/>
</dbReference>
<comment type="subcellular location">
    <subcellularLocation>
        <location evidence="1 8">Cell membrane</location>
        <topology evidence="1 8">Multi-pass membrane protein</topology>
    </subcellularLocation>
</comment>
<proteinExistence type="inferred from homology"/>
<dbReference type="GO" id="GO:0005886">
    <property type="term" value="C:plasma membrane"/>
    <property type="evidence" value="ECO:0007669"/>
    <property type="project" value="UniProtKB-SubCell"/>
</dbReference>
<keyword evidence="5 8" id="KW-0812">Transmembrane</keyword>
<keyword evidence="6 8" id="KW-1133">Transmembrane helix</keyword>
<feature type="transmembrane region" description="Helical" evidence="8">
    <location>
        <begin position="233"/>
        <end position="251"/>
    </location>
</feature>
<keyword evidence="4 8" id="KW-1003">Cell membrane</keyword>
<accession>C4G9L9</accession>
<protein>
    <recommendedName>
        <fullName evidence="8">Probable membrane transporter protein</fullName>
    </recommendedName>
</protein>
<evidence type="ECO:0000256" key="3">
    <source>
        <dbReference type="ARBA" id="ARBA00022448"/>
    </source>
</evidence>
<dbReference type="InterPro" id="IPR002781">
    <property type="entry name" value="TM_pro_TauE-like"/>
</dbReference>
<dbReference type="HOGENOM" id="CLU_045498_2_3_9"/>
<dbReference type="Proteomes" id="UP000003494">
    <property type="component" value="Unassembled WGS sequence"/>
</dbReference>
<comment type="similarity">
    <text evidence="2 8">Belongs to the 4-toluene sulfonate uptake permease (TSUP) (TC 2.A.102) family.</text>
</comment>
<evidence type="ECO:0000256" key="4">
    <source>
        <dbReference type="ARBA" id="ARBA00022475"/>
    </source>
</evidence>
<evidence type="ECO:0000256" key="5">
    <source>
        <dbReference type="ARBA" id="ARBA00022692"/>
    </source>
</evidence>
<evidence type="ECO:0000256" key="2">
    <source>
        <dbReference type="ARBA" id="ARBA00009142"/>
    </source>
</evidence>
<evidence type="ECO:0000256" key="6">
    <source>
        <dbReference type="ARBA" id="ARBA00022989"/>
    </source>
</evidence>
<dbReference type="PANTHER" id="PTHR30269">
    <property type="entry name" value="TRANSMEMBRANE PROTEIN YFCA"/>
    <property type="match status" value="1"/>
</dbReference>
<dbReference type="STRING" id="626523.GCWU000342_00672"/>
<feature type="transmembrane region" description="Helical" evidence="8">
    <location>
        <begin position="101"/>
        <end position="120"/>
    </location>
</feature>
<organism evidence="9 10">
    <name type="scientific">Shuttleworthella satelles DSM 14600</name>
    <dbReference type="NCBI Taxonomy" id="626523"/>
    <lineage>
        <taxon>Bacteria</taxon>
        <taxon>Bacillati</taxon>
        <taxon>Bacillota</taxon>
        <taxon>Clostridia</taxon>
        <taxon>Lachnospirales</taxon>
        <taxon>Lachnospiraceae</taxon>
        <taxon>Shuttleworthella</taxon>
    </lineage>
</organism>
<dbReference type="EMBL" id="ACIP02000001">
    <property type="protein sequence ID" value="EEP29316.1"/>
    <property type="molecule type" value="Genomic_DNA"/>
</dbReference>
<keyword evidence="7 8" id="KW-0472">Membrane</keyword>
<feature type="transmembrane region" description="Helical" evidence="8">
    <location>
        <begin position="75"/>
        <end position="95"/>
    </location>
</feature>
<dbReference type="Pfam" id="PF01925">
    <property type="entry name" value="TauE"/>
    <property type="match status" value="1"/>
</dbReference>
<evidence type="ECO:0000256" key="7">
    <source>
        <dbReference type="ARBA" id="ARBA00023136"/>
    </source>
</evidence>
<comment type="caution">
    <text evidence="9">The sequence shown here is derived from an EMBL/GenBank/DDBJ whole genome shotgun (WGS) entry which is preliminary data.</text>
</comment>
<dbReference type="eggNOG" id="COG0730">
    <property type="taxonomic scope" value="Bacteria"/>
</dbReference>
<dbReference type="RefSeq" id="WP_006905704.1">
    <property type="nucleotide sequence ID" value="NZ_GG665866.1"/>
</dbReference>
<evidence type="ECO:0000256" key="8">
    <source>
        <dbReference type="RuleBase" id="RU363041"/>
    </source>
</evidence>
<feature type="transmembrane region" description="Helical" evidence="8">
    <location>
        <begin position="187"/>
        <end position="213"/>
    </location>
</feature>
<feature type="transmembrane region" description="Helical" evidence="8">
    <location>
        <begin position="157"/>
        <end position="175"/>
    </location>
</feature>
<evidence type="ECO:0000313" key="10">
    <source>
        <dbReference type="Proteomes" id="UP000003494"/>
    </source>
</evidence>
<reference evidence="9" key="1">
    <citation type="submission" date="2009-04" db="EMBL/GenBank/DDBJ databases">
        <authorList>
            <person name="Weinstock G."/>
            <person name="Sodergren E."/>
            <person name="Clifton S."/>
            <person name="Fulton L."/>
            <person name="Fulton B."/>
            <person name="Courtney L."/>
            <person name="Fronick C."/>
            <person name="Harrison M."/>
            <person name="Strong C."/>
            <person name="Farmer C."/>
            <person name="Delahaunty K."/>
            <person name="Markovic C."/>
            <person name="Hall O."/>
            <person name="Minx P."/>
            <person name="Tomlinson C."/>
            <person name="Mitreva M."/>
            <person name="Nelson J."/>
            <person name="Hou S."/>
            <person name="Wollam A."/>
            <person name="Pepin K.H."/>
            <person name="Johnson M."/>
            <person name="Bhonagiri V."/>
            <person name="Nash W.E."/>
            <person name="Warren W."/>
            <person name="Chinwalla A."/>
            <person name="Mardis E.R."/>
            <person name="Wilson R.K."/>
        </authorList>
    </citation>
    <scope>NUCLEOTIDE SEQUENCE [LARGE SCALE GENOMIC DNA]</scope>
    <source>
        <strain evidence="9">DSM 14600</strain>
    </source>
</reference>
<dbReference type="InterPro" id="IPR052017">
    <property type="entry name" value="TSUP"/>
</dbReference>
<name>C4G9L9_9FIRM</name>
<evidence type="ECO:0000313" key="9">
    <source>
        <dbReference type="EMBL" id="EEP29316.1"/>
    </source>
</evidence>
<dbReference type="AlphaFoldDB" id="C4G9L9"/>
<keyword evidence="10" id="KW-1185">Reference proteome</keyword>
<sequence>MQVTIHTYLIVLPLLFLGGFVDSIGGGGGLVSLPAYLLAGLPPVPAVATNKFSSAWGTGLTTGRFAINRLIPWKATLPAILMAFIGSTLGAHLALVIDTRVMTYLLYFILPVTAFLVLNKNLFKEHKKSEQASGKATTIIAGLLAFFIGIYDGFYGPGTGTFLIIGLTILARLPMTQANGMTKAINLTTNVAGAVVYLINGQVLLTLGIASAAANMLGNYVGSGLAMKNGTRITRPIILAVLVLLLIKVIFKF</sequence>